<keyword evidence="5 6" id="KW-0539">Nucleus</keyword>
<organism evidence="9 10">
    <name type="scientific">Adiantum capillus-veneris</name>
    <name type="common">Maidenhair fern</name>
    <dbReference type="NCBI Taxonomy" id="13818"/>
    <lineage>
        <taxon>Eukaryota</taxon>
        <taxon>Viridiplantae</taxon>
        <taxon>Streptophyta</taxon>
        <taxon>Embryophyta</taxon>
        <taxon>Tracheophyta</taxon>
        <taxon>Polypodiopsida</taxon>
        <taxon>Polypodiidae</taxon>
        <taxon>Polypodiales</taxon>
        <taxon>Pteridineae</taxon>
        <taxon>Pteridaceae</taxon>
        <taxon>Vittarioideae</taxon>
        <taxon>Adiantum</taxon>
    </lineage>
</organism>
<dbReference type="GO" id="GO:0003712">
    <property type="term" value="F:transcription coregulator activity"/>
    <property type="evidence" value="ECO:0007669"/>
    <property type="project" value="InterPro"/>
</dbReference>
<dbReference type="GO" id="GO:0006357">
    <property type="term" value="P:regulation of transcription by RNA polymerase II"/>
    <property type="evidence" value="ECO:0007669"/>
    <property type="project" value="InterPro"/>
</dbReference>
<keyword evidence="6" id="KW-0010">Activator</keyword>
<feature type="region of interest" description="Disordered" evidence="8">
    <location>
        <begin position="150"/>
        <end position="172"/>
    </location>
</feature>
<gene>
    <name evidence="6" type="primary">MED4</name>
    <name evidence="9" type="ORF">GOP47_0021379</name>
</gene>
<comment type="subunit">
    <text evidence="6">Component of the Mediator complex.</text>
</comment>
<comment type="subcellular location">
    <subcellularLocation>
        <location evidence="1 6">Nucleus</location>
    </subcellularLocation>
</comment>
<dbReference type="Proteomes" id="UP000886520">
    <property type="component" value="Chromosome 21"/>
</dbReference>
<evidence type="ECO:0000313" key="10">
    <source>
        <dbReference type="Proteomes" id="UP000886520"/>
    </source>
</evidence>
<dbReference type="InterPro" id="IPR019258">
    <property type="entry name" value="Mediator_Med4"/>
</dbReference>
<feature type="compositionally biased region" description="Acidic residues" evidence="8">
    <location>
        <begin position="271"/>
        <end position="293"/>
    </location>
</feature>
<evidence type="ECO:0000256" key="2">
    <source>
        <dbReference type="ARBA" id="ARBA00009626"/>
    </source>
</evidence>
<dbReference type="GO" id="GO:0070847">
    <property type="term" value="C:core mediator complex"/>
    <property type="evidence" value="ECO:0007669"/>
    <property type="project" value="TreeGrafter"/>
</dbReference>
<sequence length="293" mass="31892">MMDPHQDMLFDSIGDITKLQDLDQERLPDKDFVMREFARRLREAEQLLENTLEEYGEYRNLKRIKGRATVGAGLGIPIDVAELVAYAHRISYTTFAPPEYATGQFPLRGAFPPAPQDEQMRASQLYHTADIDIGIPRPLVVALSPTPLREPSDVAKVKGEESPQSLKLPSAVGLPAPPPGWRPGLPIELPTDLPPMPPGWKPGDPIPLPPGLGIPPLPPGWKPGDAVVLPPSVVGPRSQDQKPVAPLSAAPPPTPPSNVIQVPFVQLDLNPELEEDFGSDYSDEDGSSDEDED</sequence>
<feature type="coiled-coil region" evidence="7">
    <location>
        <begin position="34"/>
        <end position="61"/>
    </location>
</feature>
<dbReference type="GO" id="GO:0016592">
    <property type="term" value="C:mediator complex"/>
    <property type="evidence" value="ECO:0007669"/>
    <property type="project" value="InterPro"/>
</dbReference>
<keyword evidence="7" id="KW-0175">Coiled coil</keyword>
<dbReference type="PANTHER" id="PTHR13208">
    <property type="entry name" value="MEDIATOR OF RNA POLYMERASE II TRANSCRIPTION SUBUNIT 4"/>
    <property type="match status" value="1"/>
</dbReference>
<accession>A0A9D4U890</accession>
<evidence type="ECO:0000256" key="1">
    <source>
        <dbReference type="ARBA" id="ARBA00004123"/>
    </source>
</evidence>
<dbReference type="OrthoDB" id="1929813at2759"/>
<dbReference type="AlphaFoldDB" id="A0A9D4U890"/>
<keyword evidence="3 6" id="KW-0805">Transcription regulation</keyword>
<evidence type="ECO:0000256" key="8">
    <source>
        <dbReference type="SAM" id="MobiDB-lite"/>
    </source>
</evidence>
<reference evidence="9" key="1">
    <citation type="submission" date="2021-01" db="EMBL/GenBank/DDBJ databases">
        <title>Adiantum capillus-veneris genome.</title>
        <authorList>
            <person name="Fang Y."/>
            <person name="Liao Q."/>
        </authorList>
    </citation>
    <scope>NUCLEOTIDE SEQUENCE</scope>
    <source>
        <strain evidence="9">H3</strain>
        <tissue evidence="9">Leaf</tissue>
    </source>
</reference>
<evidence type="ECO:0000256" key="7">
    <source>
        <dbReference type="SAM" id="Coils"/>
    </source>
</evidence>
<evidence type="ECO:0000256" key="4">
    <source>
        <dbReference type="ARBA" id="ARBA00023163"/>
    </source>
</evidence>
<proteinExistence type="inferred from homology"/>
<keyword evidence="10" id="KW-1185">Reference proteome</keyword>
<comment type="similarity">
    <text evidence="2 6">Belongs to the Mediator complex subunit 4 family.</text>
</comment>
<evidence type="ECO:0000313" key="9">
    <source>
        <dbReference type="EMBL" id="KAI5062832.1"/>
    </source>
</evidence>
<evidence type="ECO:0000256" key="6">
    <source>
        <dbReference type="RuleBase" id="RU364141"/>
    </source>
</evidence>
<comment type="caution">
    <text evidence="9">The sequence shown here is derived from an EMBL/GenBank/DDBJ whole genome shotgun (WGS) entry which is preliminary data.</text>
</comment>
<evidence type="ECO:0000256" key="5">
    <source>
        <dbReference type="ARBA" id="ARBA00023242"/>
    </source>
</evidence>
<feature type="region of interest" description="Disordered" evidence="8">
    <location>
        <begin position="228"/>
        <end position="293"/>
    </location>
</feature>
<name>A0A9D4U890_ADICA</name>
<feature type="compositionally biased region" description="Basic and acidic residues" evidence="8">
    <location>
        <begin position="150"/>
        <end position="161"/>
    </location>
</feature>
<dbReference type="Pfam" id="PF10018">
    <property type="entry name" value="Med4"/>
    <property type="match status" value="1"/>
</dbReference>
<dbReference type="EMBL" id="JABFUD020000021">
    <property type="protein sequence ID" value="KAI5062832.1"/>
    <property type="molecule type" value="Genomic_DNA"/>
</dbReference>
<dbReference type="PANTHER" id="PTHR13208:SF2">
    <property type="entry name" value="MEDIATOR OF RNA POLYMERASE II TRANSCRIPTION SUBUNIT 4"/>
    <property type="match status" value="1"/>
</dbReference>
<comment type="function">
    <text evidence="6">Component of the Mediator complex, a coactivator involved in the regulated transcription of nearly all RNA polymerase II-dependent genes. Mediator functions as a bridge to convey information from gene-specific regulatory proteins to the basal RNA polymerase II transcription machinery. Mediator is recruited to promoters by direct interactions with regulatory proteins and serves as a scaffold for the assembly of a functional preinitiation complex with RNA polymerase II and the general transcription factors.</text>
</comment>
<evidence type="ECO:0000256" key="3">
    <source>
        <dbReference type="ARBA" id="ARBA00023015"/>
    </source>
</evidence>
<protein>
    <recommendedName>
        <fullName evidence="6">Mediator of RNA polymerase II transcription subunit 4</fullName>
    </recommendedName>
    <alternativeName>
        <fullName evidence="6">Mediator complex subunit 4</fullName>
    </alternativeName>
</protein>
<keyword evidence="4 6" id="KW-0804">Transcription</keyword>